<dbReference type="InterPro" id="IPR009057">
    <property type="entry name" value="Homeodomain-like_sf"/>
</dbReference>
<dbReference type="SMART" id="SM00342">
    <property type="entry name" value="HTH_ARAC"/>
    <property type="match status" value="1"/>
</dbReference>
<dbReference type="SUPFAM" id="SSF51182">
    <property type="entry name" value="RmlC-like cupins"/>
    <property type="match status" value="1"/>
</dbReference>
<dbReference type="InterPro" id="IPR018060">
    <property type="entry name" value="HTH_AraC"/>
</dbReference>
<reference evidence="6" key="1">
    <citation type="journal article" date="2019" name="Int. J. Syst. Evol. Microbiol.">
        <title>The Global Catalogue of Microorganisms (GCM) 10K type strain sequencing project: providing services to taxonomists for standard genome sequencing and annotation.</title>
        <authorList>
            <consortium name="The Broad Institute Genomics Platform"/>
            <consortium name="The Broad Institute Genome Sequencing Center for Infectious Disease"/>
            <person name="Wu L."/>
            <person name="Ma J."/>
        </authorList>
    </citation>
    <scope>NUCLEOTIDE SEQUENCE [LARGE SCALE GENOMIC DNA]</scope>
    <source>
        <strain evidence="6">CCM 8749</strain>
    </source>
</reference>
<evidence type="ECO:0000256" key="2">
    <source>
        <dbReference type="ARBA" id="ARBA00023125"/>
    </source>
</evidence>
<dbReference type="Pfam" id="PF12833">
    <property type="entry name" value="HTH_18"/>
    <property type="match status" value="1"/>
</dbReference>
<organism evidence="5 6">
    <name type="scientific">Marinicrinis lubricantis</name>
    <dbReference type="NCBI Taxonomy" id="2086470"/>
    <lineage>
        <taxon>Bacteria</taxon>
        <taxon>Bacillati</taxon>
        <taxon>Bacillota</taxon>
        <taxon>Bacilli</taxon>
        <taxon>Bacillales</taxon>
        <taxon>Paenibacillaceae</taxon>
    </lineage>
</organism>
<keyword evidence="1" id="KW-0805">Transcription regulation</keyword>
<proteinExistence type="predicted"/>
<keyword evidence="3" id="KW-0804">Transcription</keyword>
<dbReference type="InterPro" id="IPR003313">
    <property type="entry name" value="AraC-bd"/>
</dbReference>
<dbReference type="Gene3D" id="1.10.10.60">
    <property type="entry name" value="Homeodomain-like"/>
    <property type="match status" value="2"/>
</dbReference>
<dbReference type="RefSeq" id="WP_379894891.1">
    <property type="nucleotide sequence ID" value="NZ_CBCSCT010000039.1"/>
</dbReference>
<dbReference type="InterPro" id="IPR014710">
    <property type="entry name" value="RmlC-like_jellyroll"/>
</dbReference>
<evidence type="ECO:0000259" key="4">
    <source>
        <dbReference type="PROSITE" id="PS01124"/>
    </source>
</evidence>
<dbReference type="CDD" id="cd02208">
    <property type="entry name" value="cupin_RmlC-like"/>
    <property type="match status" value="1"/>
</dbReference>
<dbReference type="PROSITE" id="PS01124">
    <property type="entry name" value="HTH_ARAC_FAMILY_2"/>
    <property type="match status" value="1"/>
</dbReference>
<feature type="domain" description="HTH araC/xylS-type" evidence="4">
    <location>
        <begin position="186"/>
        <end position="284"/>
    </location>
</feature>
<evidence type="ECO:0000313" key="6">
    <source>
        <dbReference type="Proteomes" id="UP001596250"/>
    </source>
</evidence>
<evidence type="ECO:0000313" key="5">
    <source>
        <dbReference type="EMBL" id="MFC5987498.1"/>
    </source>
</evidence>
<dbReference type="Pfam" id="PF02311">
    <property type="entry name" value="AraC_binding"/>
    <property type="match status" value="1"/>
</dbReference>
<keyword evidence="6" id="KW-1185">Reference proteome</keyword>
<dbReference type="SUPFAM" id="SSF46689">
    <property type="entry name" value="Homeodomain-like"/>
    <property type="match status" value="2"/>
</dbReference>
<protein>
    <submittedName>
        <fullName evidence="5">Helix-turn-helix domain-containing protein</fullName>
    </submittedName>
</protein>
<sequence>MADQSLFRPTLRLEHYAPYIVAYYFKQWDGFHMDYHVHNAAEIMYVIQGSGRVETEDAAVELRKGDFILLDAGVTHRLIVQKDRPCRMLNIEFVFREKAGAMPSIRDLAEGHEELSAFLSNKRPFVVLSDPSDVYHTLKNVVWELDQYGDQRSGMVQLQMSQLFIRIARLAAQADRENMQADSYVEKAVAFMHQHYDCDIQVKDMASAVNVHPGYLHRIFKQKTGRTLIEYLAAFRMEKAKMLLSQTDISITQIPDYIGLNSSQYFSTVFKKYTGTTPAEYRKSQESWRRDISES</sequence>
<gene>
    <name evidence="5" type="ORF">ACFPXP_13915</name>
</gene>
<dbReference type="PRINTS" id="PR00032">
    <property type="entry name" value="HTHARAC"/>
</dbReference>
<keyword evidence="2" id="KW-0238">DNA-binding</keyword>
<dbReference type="PANTHER" id="PTHR43280:SF28">
    <property type="entry name" value="HTH-TYPE TRANSCRIPTIONAL ACTIVATOR RHAS"/>
    <property type="match status" value="1"/>
</dbReference>
<accession>A0ABW1IQV8</accession>
<dbReference type="InterPro" id="IPR011051">
    <property type="entry name" value="RmlC_Cupin_sf"/>
</dbReference>
<dbReference type="Proteomes" id="UP001596250">
    <property type="component" value="Unassembled WGS sequence"/>
</dbReference>
<dbReference type="InterPro" id="IPR020449">
    <property type="entry name" value="Tscrpt_reg_AraC-type_HTH"/>
</dbReference>
<evidence type="ECO:0000256" key="3">
    <source>
        <dbReference type="ARBA" id="ARBA00023163"/>
    </source>
</evidence>
<dbReference type="EMBL" id="JBHSQV010000164">
    <property type="protein sequence ID" value="MFC5987498.1"/>
    <property type="molecule type" value="Genomic_DNA"/>
</dbReference>
<evidence type="ECO:0000256" key="1">
    <source>
        <dbReference type="ARBA" id="ARBA00023015"/>
    </source>
</evidence>
<comment type="caution">
    <text evidence="5">The sequence shown here is derived from an EMBL/GenBank/DDBJ whole genome shotgun (WGS) entry which is preliminary data.</text>
</comment>
<name>A0ABW1IQV8_9BACL</name>
<dbReference type="PANTHER" id="PTHR43280">
    <property type="entry name" value="ARAC-FAMILY TRANSCRIPTIONAL REGULATOR"/>
    <property type="match status" value="1"/>
</dbReference>
<dbReference type="Gene3D" id="2.60.120.10">
    <property type="entry name" value="Jelly Rolls"/>
    <property type="match status" value="1"/>
</dbReference>